<accession>A0A3M0KLW7</accession>
<feature type="signal peptide" evidence="2">
    <location>
        <begin position="1"/>
        <end position="16"/>
    </location>
</feature>
<evidence type="ECO:0000313" key="3">
    <source>
        <dbReference type="EMBL" id="RMC14239.1"/>
    </source>
</evidence>
<evidence type="ECO:0000256" key="1">
    <source>
        <dbReference type="SAM" id="MobiDB-lite"/>
    </source>
</evidence>
<sequence>MAMLLHWFCMARFGSGGIYRASCCEMQPEASPCSTEIMPASSRMDPLLTKASGITYQSRGINCSGTTMRSETREGCDSKNSADTQVSEDRGEGGAPDSGAEIPLQPVVKTTVRQLCPCSPWGSIVEQRCTYYPWMPKGGRDPVGSPHWTRLLAGPVDSWRNEPTLEEVC</sequence>
<dbReference type="EMBL" id="QRBI01000105">
    <property type="protein sequence ID" value="RMC14239.1"/>
    <property type="molecule type" value="Genomic_DNA"/>
</dbReference>
<dbReference type="AlphaFoldDB" id="A0A3M0KLW7"/>
<name>A0A3M0KLW7_HIRRU</name>
<dbReference type="OrthoDB" id="9219298at2759"/>
<proteinExistence type="predicted"/>
<evidence type="ECO:0000313" key="4">
    <source>
        <dbReference type="Proteomes" id="UP000269221"/>
    </source>
</evidence>
<gene>
    <name evidence="3" type="ORF">DUI87_09330</name>
</gene>
<keyword evidence="2" id="KW-0732">Signal</keyword>
<comment type="caution">
    <text evidence="3">The sequence shown here is derived from an EMBL/GenBank/DDBJ whole genome shotgun (WGS) entry which is preliminary data.</text>
</comment>
<evidence type="ECO:0000256" key="2">
    <source>
        <dbReference type="SAM" id="SignalP"/>
    </source>
</evidence>
<keyword evidence="4" id="KW-1185">Reference proteome</keyword>
<feature type="chain" id="PRO_5017951724" evidence="2">
    <location>
        <begin position="17"/>
        <end position="169"/>
    </location>
</feature>
<feature type="region of interest" description="Disordered" evidence="1">
    <location>
        <begin position="65"/>
        <end position="103"/>
    </location>
</feature>
<protein>
    <submittedName>
        <fullName evidence="3">Uncharacterized protein</fullName>
    </submittedName>
</protein>
<organism evidence="3 4">
    <name type="scientific">Hirundo rustica rustica</name>
    <dbReference type="NCBI Taxonomy" id="333673"/>
    <lineage>
        <taxon>Eukaryota</taxon>
        <taxon>Metazoa</taxon>
        <taxon>Chordata</taxon>
        <taxon>Craniata</taxon>
        <taxon>Vertebrata</taxon>
        <taxon>Euteleostomi</taxon>
        <taxon>Archelosauria</taxon>
        <taxon>Archosauria</taxon>
        <taxon>Dinosauria</taxon>
        <taxon>Saurischia</taxon>
        <taxon>Theropoda</taxon>
        <taxon>Coelurosauria</taxon>
        <taxon>Aves</taxon>
        <taxon>Neognathae</taxon>
        <taxon>Neoaves</taxon>
        <taxon>Telluraves</taxon>
        <taxon>Australaves</taxon>
        <taxon>Passeriformes</taxon>
        <taxon>Sylvioidea</taxon>
        <taxon>Hirundinidae</taxon>
        <taxon>Hirundo</taxon>
    </lineage>
</organism>
<dbReference type="Proteomes" id="UP000269221">
    <property type="component" value="Unassembled WGS sequence"/>
</dbReference>
<reference evidence="3 4" key="1">
    <citation type="submission" date="2018-07" db="EMBL/GenBank/DDBJ databases">
        <title>A high quality draft genome assembly of the barn swallow (H. rustica rustica).</title>
        <authorList>
            <person name="Formenti G."/>
            <person name="Chiara M."/>
            <person name="Poveda L."/>
            <person name="Francoijs K.-J."/>
            <person name="Bonisoli-Alquati A."/>
            <person name="Canova L."/>
            <person name="Gianfranceschi L."/>
            <person name="Horner D.S."/>
            <person name="Saino N."/>
        </authorList>
    </citation>
    <scope>NUCLEOTIDE SEQUENCE [LARGE SCALE GENOMIC DNA]</scope>
    <source>
        <strain evidence="3">Chelidonia</strain>
        <tissue evidence="3">Blood</tissue>
    </source>
</reference>